<feature type="non-terminal residue" evidence="2">
    <location>
        <position position="1"/>
    </location>
</feature>
<feature type="domain" description="Glycosyltransferase 2-like" evidence="1">
    <location>
        <begin position="1"/>
        <end position="69"/>
    </location>
</feature>
<dbReference type="InterPro" id="IPR029044">
    <property type="entry name" value="Nucleotide-diphossugar_trans"/>
</dbReference>
<dbReference type="AlphaFoldDB" id="X0VH34"/>
<sequence>SARNAGLKLVNGKYICFLDSDDIMLEDNLKLKIQYAEQKNLKLIFSDFCQLSEMDNFNNPNKHKAFLREYGYIDLIAANIPKYIRDGICYILPKDYFLKVAVKNMGINTNTIFIDSDFLFNEVRASFDTDLKSAEDLDMWRKLIFNKNLSEIGYLDTPLSIYRFYNAHWMQDPQKEYFLYRWLKRFINDLKKYKDVIGNQYLAEEIWNMLWWFKQNKGYKFFFFGEIFLLYPWKLKYWRNFFHLLITIRPKTS</sequence>
<evidence type="ECO:0000313" key="2">
    <source>
        <dbReference type="EMBL" id="GAG17614.1"/>
    </source>
</evidence>
<dbReference type="PANTHER" id="PTHR22916">
    <property type="entry name" value="GLYCOSYLTRANSFERASE"/>
    <property type="match status" value="1"/>
</dbReference>
<comment type="caution">
    <text evidence="2">The sequence shown here is derived from an EMBL/GenBank/DDBJ whole genome shotgun (WGS) entry which is preliminary data.</text>
</comment>
<name>X0VH34_9ZZZZ</name>
<dbReference type="Pfam" id="PF00535">
    <property type="entry name" value="Glycos_transf_2"/>
    <property type="match status" value="1"/>
</dbReference>
<dbReference type="InterPro" id="IPR001173">
    <property type="entry name" value="Glyco_trans_2-like"/>
</dbReference>
<proteinExistence type="predicted"/>
<gene>
    <name evidence="2" type="ORF">S01H1_50750</name>
</gene>
<dbReference type="EMBL" id="BARS01032710">
    <property type="protein sequence ID" value="GAG17614.1"/>
    <property type="molecule type" value="Genomic_DNA"/>
</dbReference>
<dbReference type="SUPFAM" id="SSF53448">
    <property type="entry name" value="Nucleotide-diphospho-sugar transferases"/>
    <property type="match status" value="1"/>
</dbReference>
<protein>
    <recommendedName>
        <fullName evidence="1">Glycosyltransferase 2-like domain-containing protein</fullName>
    </recommendedName>
</protein>
<dbReference type="Gene3D" id="3.90.550.10">
    <property type="entry name" value="Spore Coat Polysaccharide Biosynthesis Protein SpsA, Chain A"/>
    <property type="match status" value="1"/>
</dbReference>
<dbReference type="PANTHER" id="PTHR22916:SF3">
    <property type="entry name" value="UDP-GLCNAC:BETAGAL BETA-1,3-N-ACETYLGLUCOSAMINYLTRANSFERASE-LIKE PROTEIN 1"/>
    <property type="match status" value="1"/>
</dbReference>
<reference evidence="2" key="1">
    <citation type="journal article" date="2014" name="Front. Microbiol.">
        <title>High frequency of phylogenetically diverse reductive dehalogenase-homologous genes in deep subseafloor sedimentary metagenomes.</title>
        <authorList>
            <person name="Kawai M."/>
            <person name="Futagami T."/>
            <person name="Toyoda A."/>
            <person name="Takaki Y."/>
            <person name="Nishi S."/>
            <person name="Hori S."/>
            <person name="Arai W."/>
            <person name="Tsubouchi T."/>
            <person name="Morono Y."/>
            <person name="Uchiyama I."/>
            <person name="Ito T."/>
            <person name="Fujiyama A."/>
            <person name="Inagaki F."/>
            <person name="Takami H."/>
        </authorList>
    </citation>
    <scope>NUCLEOTIDE SEQUENCE</scope>
    <source>
        <strain evidence="2">Expedition CK06-06</strain>
    </source>
</reference>
<dbReference type="GO" id="GO:0016758">
    <property type="term" value="F:hexosyltransferase activity"/>
    <property type="evidence" value="ECO:0007669"/>
    <property type="project" value="UniProtKB-ARBA"/>
</dbReference>
<accession>X0VH34</accession>
<evidence type="ECO:0000259" key="1">
    <source>
        <dbReference type="Pfam" id="PF00535"/>
    </source>
</evidence>
<organism evidence="2">
    <name type="scientific">marine sediment metagenome</name>
    <dbReference type="NCBI Taxonomy" id="412755"/>
    <lineage>
        <taxon>unclassified sequences</taxon>
        <taxon>metagenomes</taxon>
        <taxon>ecological metagenomes</taxon>
    </lineage>
</organism>